<dbReference type="CDD" id="cd01335">
    <property type="entry name" value="Radical_SAM"/>
    <property type="match status" value="1"/>
</dbReference>
<feature type="binding site" evidence="9">
    <location>
        <position position="188"/>
    </location>
    <ligand>
        <name>[4Fe-4S] cluster</name>
        <dbReference type="ChEBI" id="CHEBI:49883"/>
        <label>2</label>
        <note>4Fe-4S-S-AdoMet</note>
    </ligand>
</feature>
<comment type="cofactor">
    <cofactor evidence="9">
        <name>[4Fe-4S] cluster</name>
        <dbReference type="ChEBI" id="CHEBI:49883"/>
    </cofactor>
    <text evidence="9">Binds 2 [4Fe-4S] clusters per subunit. One cluster is coordinated with 3 cysteines and an exchangeable S-adenosyl-L-methionine.</text>
</comment>
<keyword evidence="4 9" id="KW-0949">S-adenosyl-L-methionine</keyword>
<dbReference type="GeneID" id="105903998"/>
<dbReference type="NCBIfam" id="NF009544">
    <property type="entry name" value="PRK12928.1"/>
    <property type="match status" value="1"/>
</dbReference>
<dbReference type="InterPro" id="IPR003698">
    <property type="entry name" value="Lipoyl_synth"/>
</dbReference>
<keyword evidence="7 9" id="KW-0411">Iron-sulfur</keyword>
<dbReference type="PANTHER" id="PTHR10949:SF0">
    <property type="entry name" value="LIPOYL SYNTHASE, MITOCHONDRIAL"/>
    <property type="match status" value="1"/>
</dbReference>
<evidence type="ECO:0000259" key="10">
    <source>
        <dbReference type="PROSITE" id="PS51918"/>
    </source>
</evidence>
<evidence type="ECO:0000256" key="5">
    <source>
        <dbReference type="ARBA" id="ARBA00022723"/>
    </source>
</evidence>
<evidence type="ECO:0000256" key="4">
    <source>
        <dbReference type="ARBA" id="ARBA00022691"/>
    </source>
</evidence>
<dbReference type="InterPro" id="IPR006638">
    <property type="entry name" value="Elp3/MiaA/NifB-like_rSAM"/>
</dbReference>
<dbReference type="GO" id="GO:0005739">
    <property type="term" value="C:mitochondrion"/>
    <property type="evidence" value="ECO:0007669"/>
    <property type="project" value="UniProtKB-SubCell"/>
</dbReference>
<dbReference type="PANTHER" id="PTHR10949">
    <property type="entry name" value="LIPOYL SYNTHASE"/>
    <property type="match status" value="1"/>
</dbReference>
<comment type="similarity">
    <text evidence="9">Belongs to the radical SAM superfamily. Lipoyl synthase family.</text>
</comment>
<evidence type="ECO:0000256" key="2">
    <source>
        <dbReference type="ARBA" id="ARBA00022485"/>
    </source>
</evidence>
<feature type="binding site" evidence="9">
    <location>
        <position position="195"/>
    </location>
    <ligand>
        <name>[4Fe-4S] cluster</name>
        <dbReference type="ChEBI" id="CHEBI:49883"/>
        <label>2</label>
        <note>4Fe-4S-S-AdoMet</note>
    </ligand>
</feature>
<feature type="binding site" evidence="9">
    <location>
        <position position="157"/>
    </location>
    <ligand>
        <name>[4Fe-4S] cluster</name>
        <dbReference type="ChEBI" id="CHEBI:49883"/>
        <label>1</label>
    </ligand>
</feature>
<sequence length="424" mass="47348">MSNVFVNVEILVVWQGEAIDKRYVLSLTEGWGHHLVMALLKQSCVVAGRFTCNHLFLQSRCIDASHIYTSGLTTAAKAAPTTKDRKKELSEDGPDLQDFISGELSDKDQWEEYRGNLKRQKGERLRLPPWLKTEIPIGKNFNKLKNTLRDLNLHTVCEEARCPNIGECWGGGEHGTATATIMLMGDTCTRGCRFCSVKTARKPPPLDPNEPVNTATAIAAWGLDYVVLTSVDRDDLLDGGAEHFAQTVINLKQRSPTLLVECLTPDFRGDLSAVEKLALSGLDVYAHNVETVRELQKFVRDPRANIDQSLAVLRHAKAVNTTILTKTSIMLGLGETDAQIYSTMKELRDNGVDCLTLGQYMQPTKRHLKVQEYVTPERFAHWEKVGKELGFVYTASGPLVRSSYKAGEFFLKNLLEKRKAATPE</sequence>
<gene>
    <name evidence="12" type="primary">lias</name>
    <name evidence="9" type="synonym">LIAS</name>
</gene>
<dbReference type="OrthoDB" id="3231at2759"/>
<keyword evidence="6 9" id="KW-0408">Iron</keyword>
<accession>A0A6P3W2K0</accession>
<keyword evidence="3 9" id="KW-0808">Transferase</keyword>
<evidence type="ECO:0000256" key="9">
    <source>
        <dbReference type="HAMAP-Rule" id="MF_03123"/>
    </source>
</evidence>
<dbReference type="GO" id="GO:0046872">
    <property type="term" value="F:metal ion binding"/>
    <property type="evidence" value="ECO:0007669"/>
    <property type="project" value="UniProtKB-KW"/>
</dbReference>
<evidence type="ECO:0000256" key="7">
    <source>
        <dbReference type="ARBA" id="ARBA00023014"/>
    </source>
</evidence>
<reference evidence="12" key="1">
    <citation type="submission" date="2025-08" db="UniProtKB">
        <authorList>
            <consortium name="RefSeq"/>
        </authorList>
    </citation>
    <scope>IDENTIFICATION</scope>
</reference>
<keyword evidence="5 9" id="KW-0479">Metal-binding</keyword>
<dbReference type="CTD" id="11019"/>
<dbReference type="UniPathway" id="UPA00538">
    <property type="reaction ID" value="UER00593"/>
</dbReference>
<dbReference type="InterPro" id="IPR058240">
    <property type="entry name" value="rSAM_sf"/>
</dbReference>
<dbReference type="Pfam" id="PF04055">
    <property type="entry name" value="Radical_SAM"/>
    <property type="match status" value="1"/>
</dbReference>
<keyword evidence="2 9" id="KW-0004">4Fe-4S</keyword>
<evidence type="ECO:0000256" key="1">
    <source>
        <dbReference type="ARBA" id="ARBA00004173"/>
    </source>
</evidence>
<dbReference type="KEGG" id="char:105903998"/>
<dbReference type="HAMAP" id="MF_00206">
    <property type="entry name" value="Lipoyl_synth"/>
    <property type="match status" value="1"/>
</dbReference>
<dbReference type="RefSeq" id="XP_012687268.2">
    <property type="nucleotide sequence ID" value="XM_012831814.3"/>
</dbReference>
<keyword evidence="9" id="KW-0496">Mitochondrion</keyword>
<dbReference type="Proteomes" id="UP000515152">
    <property type="component" value="Chromosome 22"/>
</dbReference>
<keyword evidence="11" id="KW-1185">Reference proteome</keyword>
<dbReference type="GO" id="GO:0016992">
    <property type="term" value="F:lipoate synthase activity"/>
    <property type="evidence" value="ECO:0007669"/>
    <property type="project" value="UniProtKB-UniRule"/>
</dbReference>
<feature type="binding site" evidence="9">
    <location>
        <position position="403"/>
    </location>
    <ligand>
        <name>[4Fe-4S] cluster</name>
        <dbReference type="ChEBI" id="CHEBI:49883"/>
        <label>1</label>
    </ligand>
</feature>
<dbReference type="AlphaFoldDB" id="A0A6P3W2K0"/>
<dbReference type="Gene3D" id="3.20.20.70">
    <property type="entry name" value="Aldolase class I"/>
    <property type="match status" value="1"/>
</dbReference>
<feature type="binding site" evidence="9">
    <location>
        <position position="192"/>
    </location>
    <ligand>
        <name>[4Fe-4S] cluster</name>
        <dbReference type="ChEBI" id="CHEBI:49883"/>
        <label>2</label>
        <note>4Fe-4S-S-AdoMet</note>
    </ligand>
</feature>
<dbReference type="EC" id="2.8.1.8" evidence="9"/>
<evidence type="ECO:0000256" key="8">
    <source>
        <dbReference type="ARBA" id="ARBA00047326"/>
    </source>
</evidence>
<comment type="catalytic activity">
    <reaction evidence="8 9">
        <text>[[Fe-S] cluster scaffold protein carrying a second [4Fe-4S](2+) cluster] + N(6)-octanoyl-L-lysyl-[protein] + 2 oxidized [2Fe-2S]-[ferredoxin] + 2 S-adenosyl-L-methionine + 4 H(+) = [[Fe-S] cluster scaffold protein] + N(6)-[(R)-dihydrolipoyl]-L-lysyl-[protein] + 4 Fe(3+) + 2 hydrogen sulfide + 2 5'-deoxyadenosine + 2 L-methionine + 2 reduced [2Fe-2S]-[ferredoxin]</text>
        <dbReference type="Rhea" id="RHEA:16585"/>
        <dbReference type="Rhea" id="RHEA-COMP:9928"/>
        <dbReference type="Rhea" id="RHEA-COMP:10000"/>
        <dbReference type="Rhea" id="RHEA-COMP:10001"/>
        <dbReference type="Rhea" id="RHEA-COMP:10475"/>
        <dbReference type="Rhea" id="RHEA-COMP:14568"/>
        <dbReference type="Rhea" id="RHEA-COMP:14569"/>
        <dbReference type="ChEBI" id="CHEBI:15378"/>
        <dbReference type="ChEBI" id="CHEBI:17319"/>
        <dbReference type="ChEBI" id="CHEBI:29034"/>
        <dbReference type="ChEBI" id="CHEBI:29919"/>
        <dbReference type="ChEBI" id="CHEBI:33722"/>
        <dbReference type="ChEBI" id="CHEBI:33737"/>
        <dbReference type="ChEBI" id="CHEBI:33738"/>
        <dbReference type="ChEBI" id="CHEBI:57844"/>
        <dbReference type="ChEBI" id="CHEBI:59789"/>
        <dbReference type="ChEBI" id="CHEBI:78809"/>
        <dbReference type="ChEBI" id="CHEBI:83100"/>
        <dbReference type="EC" id="2.8.1.8"/>
    </reaction>
</comment>
<comment type="function">
    <text evidence="9">Catalyzes the radical-mediated insertion of two sulfur atoms into the C-6 and C-8 positions of the octanoyl moiety bound to the lipoyl domains of lipoate-dependent enzymes, thereby converting the octanoylated domains into lipoylated derivatives.</text>
</comment>
<dbReference type="InterPro" id="IPR013785">
    <property type="entry name" value="Aldolase_TIM"/>
</dbReference>
<feature type="binding site" evidence="9">
    <location>
        <position position="168"/>
    </location>
    <ligand>
        <name>[4Fe-4S] cluster</name>
        <dbReference type="ChEBI" id="CHEBI:49883"/>
        <label>1</label>
    </ligand>
</feature>
<evidence type="ECO:0000256" key="3">
    <source>
        <dbReference type="ARBA" id="ARBA00022679"/>
    </source>
</evidence>
<dbReference type="SUPFAM" id="SSF102114">
    <property type="entry name" value="Radical SAM enzymes"/>
    <property type="match status" value="1"/>
</dbReference>
<dbReference type="SFLD" id="SFLDG01058">
    <property type="entry name" value="lipoyl_synthase_like"/>
    <property type="match status" value="1"/>
</dbReference>
<evidence type="ECO:0000256" key="6">
    <source>
        <dbReference type="ARBA" id="ARBA00023004"/>
    </source>
</evidence>
<organism evidence="11 12">
    <name type="scientific">Clupea harengus</name>
    <name type="common">Atlantic herring</name>
    <dbReference type="NCBI Taxonomy" id="7950"/>
    <lineage>
        <taxon>Eukaryota</taxon>
        <taxon>Metazoa</taxon>
        <taxon>Chordata</taxon>
        <taxon>Craniata</taxon>
        <taxon>Vertebrata</taxon>
        <taxon>Euteleostomi</taxon>
        <taxon>Actinopterygii</taxon>
        <taxon>Neopterygii</taxon>
        <taxon>Teleostei</taxon>
        <taxon>Clupei</taxon>
        <taxon>Clupeiformes</taxon>
        <taxon>Clupeoidei</taxon>
        <taxon>Clupeidae</taxon>
        <taxon>Clupea</taxon>
    </lineage>
</organism>
<dbReference type="SMART" id="SM00729">
    <property type="entry name" value="Elp3"/>
    <property type="match status" value="1"/>
</dbReference>
<evidence type="ECO:0000313" key="12">
    <source>
        <dbReference type="RefSeq" id="XP_012687268.2"/>
    </source>
</evidence>
<dbReference type="InterPro" id="IPR007197">
    <property type="entry name" value="rSAM"/>
</dbReference>
<dbReference type="GO" id="GO:0051539">
    <property type="term" value="F:4 iron, 4 sulfur cluster binding"/>
    <property type="evidence" value="ECO:0007669"/>
    <property type="project" value="UniProtKB-UniRule"/>
</dbReference>
<dbReference type="FunFam" id="3.20.20.70:FF:000036">
    <property type="entry name" value="Lipoyl synthase, mitochondrial"/>
    <property type="match status" value="1"/>
</dbReference>
<dbReference type="SFLD" id="SFLDF00271">
    <property type="entry name" value="lipoyl_synthase"/>
    <property type="match status" value="1"/>
</dbReference>
<protein>
    <recommendedName>
        <fullName evidence="9">Lipoyl synthase, mitochondrial</fullName>
        <ecNumber evidence="9">2.8.1.8</ecNumber>
    </recommendedName>
    <alternativeName>
        <fullName evidence="9">Lipoate synthase</fullName>
        <shortName evidence="9">LS</shortName>
        <shortName evidence="9">Lip-syn</shortName>
    </alternativeName>
    <alternativeName>
        <fullName evidence="9">Lipoic acid synthase</fullName>
    </alternativeName>
</protein>
<proteinExistence type="inferred from homology"/>
<feature type="binding site" evidence="9">
    <location>
        <position position="162"/>
    </location>
    <ligand>
        <name>[4Fe-4S] cluster</name>
        <dbReference type="ChEBI" id="CHEBI:49883"/>
        <label>1</label>
    </ligand>
</feature>
<dbReference type="Pfam" id="PF16881">
    <property type="entry name" value="LIAS_N"/>
    <property type="match status" value="1"/>
</dbReference>
<evidence type="ECO:0000313" key="11">
    <source>
        <dbReference type="Proteomes" id="UP000515152"/>
    </source>
</evidence>
<dbReference type="InterPro" id="IPR031691">
    <property type="entry name" value="LIAS_N"/>
</dbReference>
<dbReference type="GO" id="GO:0009249">
    <property type="term" value="P:protein lipoylation"/>
    <property type="evidence" value="ECO:0007669"/>
    <property type="project" value="UniProtKB-UniRule"/>
</dbReference>
<dbReference type="PROSITE" id="PS51918">
    <property type="entry name" value="RADICAL_SAM"/>
    <property type="match status" value="1"/>
</dbReference>
<dbReference type="SFLD" id="SFLDS00029">
    <property type="entry name" value="Radical_SAM"/>
    <property type="match status" value="1"/>
</dbReference>
<feature type="domain" description="Radical SAM core" evidence="10">
    <location>
        <begin position="173"/>
        <end position="392"/>
    </location>
</feature>
<name>A0A6P3W2K0_CLUHA</name>
<dbReference type="NCBIfam" id="TIGR00510">
    <property type="entry name" value="lipA"/>
    <property type="match status" value="1"/>
</dbReference>
<comment type="subcellular location">
    <subcellularLocation>
        <location evidence="1 9">Mitochondrion</location>
    </subcellularLocation>
</comment>
<comment type="pathway">
    <text evidence="9">Protein modification; protein lipoylation via endogenous pathway; protein N(6)-(lipoyl)lysine from octanoyl-[acyl-carrier-protein]: step 2/2.</text>
</comment>
<dbReference type="NCBIfam" id="NF004019">
    <property type="entry name" value="PRK05481.1"/>
    <property type="match status" value="1"/>
</dbReference>